<evidence type="ECO:0000313" key="2">
    <source>
        <dbReference type="EMBL" id="KAG5418416.1"/>
    </source>
</evidence>
<proteinExistence type="predicted"/>
<sequence>MSESKAMIRYSPPWVIKAKGITEITKGKNPTFATTSPTLVENQIEVAESASENTLECKDDTTDTRVVKTTGNGSIEAAVDDMIDNVVVEDSPLEDLVGEVSIDDNFESPVDFSFDEVSREVTSENSFEFLGINEQNDNVDSDISNDVIDNLLNRAIESSFQCEDIRVGNYDHNGKSVAVSATNQEALPGTHDTDVVSPVVAPQGFNSTEKLPISNLQCSSFNESTTMVPVMHASEESLVNTTGESSFVTANDISFVLSAEAFPSQSAGFHPHSADDDDFVELVPPLLTTPADESYEPTKVVSRESITQPPSIEQDDSLKTIIQYETSKIVGSSVEYIILNPLYQTIDNPQNPIRLDDTNKSCGTSIESSIDETFTNSLAPLMSERKLEHELVYFKMNWVTIVFGFVKEAYQALKSSLVFGGYSKSTSFGTTDHDYCVVKDKSGCVSISKGNSFSAQEAKFALSSFKRTYELFTDHSKNQFFGLCVDTGLSQMENDVFAVGLRCGRKEKLHSYEA</sequence>
<dbReference type="GeneID" id="93652573"/>
<accession>A0A8H8DC44</accession>
<name>A0A8H8DC44_9ASCO</name>
<dbReference type="AlphaFoldDB" id="A0A8H8DC44"/>
<protein>
    <submittedName>
        <fullName evidence="2">Uncharacterized protein</fullName>
    </submittedName>
</protein>
<dbReference type="EMBL" id="JAEOAQ010000005">
    <property type="protein sequence ID" value="KAG5418416.1"/>
    <property type="molecule type" value="Genomic_DNA"/>
</dbReference>
<keyword evidence="3" id="KW-1185">Reference proteome</keyword>
<evidence type="ECO:0000256" key="1">
    <source>
        <dbReference type="SAM" id="MobiDB-lite"/>
    </source>
</evidence>
<dbReference type="Proteomes" id="UP000669133">
    <property type="component" value="Unassembled WGS sequence"/>
</dbReference>
<reference evidence="2 3" key="1">
    <citation type="submission" date="2020-12" db="EMBL/GenBank/DDBJ databases">
        <title>Effect of drift, selection, and recombination on the evolution of hybrid genomes in Candida yeast pathogens.</title>
        <authorList>
            <person name="Mixao V."/>
            <person name="Ksiezopolska E."/>
            <person name="Saus E."/>
            <person name="Boekhout T."/>
            <person name="Gacser A."/>
            <person name="Gabaldon T."/>
        </authorList>
    </citation>
    <scope>NUCLEOTIDE SEQUENCE [LARGE SCALE GENOMIC DNA]</scope>
    <source>
        <strain evidence="2 3">BP57</strain>
    </source>
</reference>
<dbReference type="RefSeq" id="XP_067547532.1">
    <property type="nucleotide sequence ID" value="XM_067692963.1"/>
</dbReference>
<organism evidence="2 3">
    <name type="scientific">Candida metapsilosis</name>
    <dbReference type="NCBI Taxonomy" id="273372"/>
    <lineage>
        <taxon>Eukaryota</taxon>
        <taxon>Fungi</taxon>
        <taxon>Dikarya</taxon>
        <taxon>Ascomycota</taxon>
        <taxon>Saccharomycotina</taxon>
        <taxon>Pichiomycetes</taxon>
        <taxon>Debaryomycetaceae</taxon>
        <taxon>Candida/Lodderomyces clade</taxon>
        <taxon>Candida</taxon>
    </lineage>
</organism>
<evidence type="ECO:0000313" key="3">
    <source>
        <dbReference type="Proteomes" id="UP000669133"/>
    </source>
</evidence>
<comment type="caution">
    <text evidence="2">The sequence shown here is derived from an EMBL/GenBank/DDBJ whole genome shotgun (WGS) entry which is preliminary data.</text>
</comment>
<feature type="region of interest" description="Disordered" evidence="1">
    <location>
        <begin position="291"/>
        <end position="310"/>
    </location>
</feature>
<gene>
    <name evidence="2" type="ORF">I9W82_003944</name>
</gene>